<evidence type="ECO:0000259" key="8">
    <source>
        <dbReference type="Pfam" id="PF03460"/>
    </source>
</evidence>
<dbReference type="NCBIfam" id="TIGR02435">
    <property type="entry name" value="CobG"/>
    <property type="match status" value="1"/>
</dbReference>
<proteinExistence type="predicted"/>
<dbReference type="InterPro" id="IPR045854">
    <property type="entry name" value="NO2/SO3_Rdtase_4Fe4S_sf"/>
</dbReference>
<gene>
    <name evidence="9" type="primary">cobG</name>
    <name evidence="9" type="ORF">OG327_27845</name>
</gene>
<dbReference type="SUPFAM" id="SSF55124">
    <property type="entry name" value="Nitrite/Sulfite reductase N-terminal domain-like"/>
    <property type="match status" value="2"/>
</dbReference>
<evidence type="ECO:0000313" key="9">
    <source>
        <dbReference type="EMBL" id="WTU76835.1"/>
    </source>
</evidence>
<reference evidence="9" key="1">
    <citation type="submission" date="2022-10" db="EMBL/GenBank/DDBJ databases">
        <title>The complete genomes of actinobacterial strains from the NBC collection.</title>
        <authorList>
            <person name="Joergensen T.S."/>
            <person name="Alvarez Arevalo M."/>
            <person name="Sterndorff E.B."/>
            <person name="Faurdal D."/>
            <person name="Vuksanovic O."/>
            <person name="Mourched A.-S."/>
            <person name="Charusanti P."/>
            <person name="Shaw S."/>
            <person name="Blin K."/>
            <person name="Weber T."/>
        </authorList>
    </citation>
    <scope>NUCLEOTIDE SEQUENCE</scope>
    <source>
        <strain evidence="9">NBC_00049</strain>
    </source>
</reference>
<feature type="region of interest" description="Disordered" evidence="7">
    <location>
        <begin position="418"/>
        <end position="451"/>
    </location>
</feature>
<sequence length="451" mass="47433">MPQPPSAASRDETVIRDGGDACPGALRLHAADDGFLARVRIPGGELTARQASLLALAADRFGDGHLELTSRGNVQLRGLAEGCGAGLARLLDAAGLLPAPGHERVRNIVATPMSGLGQAGRPDVLPWVHELDRMLCANARVTALSGRFLFAFDDGRGDVAALEPDVTVLARSQEREQALVRLGPAAGAVAVAAQDAPRAALLAAEYFLDAVDAAGTRAWRVRELPAEHALDDAEFAVRLAAAGIDAVQVPDVEWPYAPPPLPQSGGAGLRGTLCVLPPLGRMTSDQWRVLVQVADRGRGMRITPWRTIVLPDAPVRRPINGPARLESAGLVLSPDGPWQSVTACTGRPGCAKSLADVRADAQAAVERSRGPLPVHWSGCERRCGHPRGTEWVDVVATGDGYRLSAHGQPVPRHADLAASLTAAREQHPGRAPAATQQHLSSTSESEDAVKK</sequence>
<dbReference type="PANTHER" id="PTHR32439">
    <property type="entry name" value="FERREDOXIN--NITRITE REDUCTASE, CHLOROPLASTIC"/>
    <property type="match status" value="1"/>
</dbReference>
<keyword evidence="5" id="KW-0408">Iron</keyword>
<dbReference type="Gene3D" id="3.30.413.10">
    <property type="entry name" value="Sulfite Reductase Hemoprotein, domain 1"/>
    <property type="match status" value="2"/>
</dbReference>
<feature type="compositionally biased region" description="Polar residues" evidence="7">
    <location>
        <begin position="434"/>
        <end position="443"/>
    </location>
</feature>
<keyword evidence="2" id="KW-0349">Heme</keyword>
<evidence type="ECO:0000256" key="1">
    <source>
        <dbReference type="ARBA" id="ARBA00022485"/>
    </source>
</evidence>
<dbReference type="EC" id="1.14.13.83" evidence="9"/>
<evidence type="ECO:0000256" key="4">
    <source>
        <dbReference type="ARBA" id="ARBA00023002"/>
    </source>
</evidence>
<dbReference type="InterPro" id="IPR012798">
    <property type="entry name" value="Cbl_synth_CobG-like"/>
</dbReference>
<name>A0AAU2JY26_9ACTN</name>
<dbReference type="EMBL" id="CP108264">
    <property type="protein sequence ID" value="WTU76835.1"/>
    <property type="molecule type" value="Genomic_DNA"/>
</dbReference>
<dbReference type="InterPro" id="IPR051329">
    <property type="entry name" value="NIR_SIR_4Fe-4S"/>
</dbReference>
<feature type="domain" description="Nitrite/Sulfite reductase ferredoxin-like" evidence="8">
    <location>
        <begin position="272"/>
        <end position="314"/>
    </location>
</feature>
<keyword evidence="4 9" id="KW-0560">Oxidoreductase</keyword>
<keyword evidence="6" id="KW-0411">Iron-sulfur</keyword>
<organism evidence="9">
    <name type="scientific">Streptomyces sp. NBC_00049</name>
    <dbReference type="NCBI Taxonomy" id="2903617"/>
    <lineage>
        <taxon>Bacteria</taxon>
        <taxon>Bacillati</taxon>
        <taxon>Actinomycetota</taxon>
        <taxon>Actinomycetes</taxon>
        <taxon>Kitasatosporales</taxon>
        <taxon>Streptomycetaceae</taxon>
        <taxon>Streptomyces</taxon>
    </lineage>
</organism>
<accession>A0AAU2JY26</accession>
<dbReference type="GO" id="GO:0043818">
    <property type="term" value="F:precorrin-3B synthase activity"/>
    <property type="evidence" value="ECO:0007669"/>
    <property type="project" value="UniProtKB-EC"/>
</dbReference>
<evidence type="ECO:0000256" key="3">
    <source>
        <dbReference type="ARBA" id="ARBA00022723"/>
    </source>
</evidence>
<evidence type="ECO:0000256" key="2">
    <source>
        <dbReference type="ARBA" id="ARBA00022617"/>
    </source>
</evidence>
<protein>
    <submittedName>
        <fullName evidence="9">Precorrin-3B synthase</fullName>
        <ecNumber evidence="9">1.14.13.83</ecNumber>
    </submittedName>
</protein>
<dbReference type="SUPFAM" id="SSF56014">
    <property type="entry name" value="Nitrite and sulphite reductase 4Fe-4S domain-like"/>
    <property type="match status" value="1"/>
</dbReference>
<evidence type="ECO:0000256" key="6">
    <source>
        <dbReference type="ARBA" id="ARBA00023014"/>
    </source>
</evidence>
<feature type="domain" description="Nitrite/Sulfite reductase ferredoxin-like" evidence="8">
    <location>
        <begin position="32"/>
        <end position="81"/>
    </location>
</feature>
<dbReference type="InterPro" id="IPR005117">
    <property type="entry name" value="NiRdtase/SiRdtase_haem-b_fer"/>
</dbReference>
<dbReference type="GO" id="GO:0051539">
    <property type="term" value="F:4 iron, 4 sulfur cluster binding"/>
    <property type="evidence" value="ECO:0007669"/>
    <property type="project" value="UniProtKB-KW"/>
</dbReference>
<dbReference type="AlphaFoldDB" id="A0AAU2JY26"/>
<dbReference type="Gene3D" id="3.90.480.10">
    <property type="entry name" value="Sulfite Reductase Hemoprotein,Domain 2"/>
    <property type="match status" value="1"/>
</dbReference>
<dbReference type="GO" id="GO:0046872">
    <property type="term" value="F:metal ion binding"/>
    <property type="evidence" value="ECO:0007669"/>
    <property type="project" value="UniProtKB-KW"/>
</dbReference>
<evidence type="ECO:0000256" key="7">
    <source>
        <dbReference type="SAM" id="MobiDB-lite"/>
    </source>
</evidence>
<dbReference type="PANTHER" id="PTHR32439:SF9">
    <property type="entry name" value="BLR3264 PROTEIN"/>
    <property type="match status" value="1"/>
</dbReference>
<dbReference type="Pfam" id="PF03460">
    <property type="entry name" value="NIR_SIR_ferr"/>
    <property type="match status" value="2"/>
</dbReference>
<keyword evidence="3" id="KW-0479">Metal-binding</keyword>
<dbReference type="InterPro" id="IPR036136">
    <property type="entry name" value="Nit/Sulf_reduc_fer-like_dom_sf"/>
</dbReference>
<evidence type="ECO:0000256" key="5">
    <source>
        <dbReference type="ARBA" id="ARBA00023004"/>
    </source>
</evidence>
<keyword evidence="1" id="KW-0004">4Fe-4S</keyword>